<accession>A0ACC4NR34</accession>
<keyword evidence="2" id="KW-1185">Reference proteome</keyword>
<organism evidence="1 2">
    <name type="scientific">Vibrio caribbeanicus</name>
    <dbReference type="NCBI Taxonomy" id="701175"/>
    <lineage>
        <taxon>Bacteria</taxon>
        <taxon>Pseudomonadati</taxon>
        <taxon>Pseudomonadota</taxon>
        <taxon>Gammaproteobacteria</taxon>
        <taxon>Vibrionales</taxon>
        <taxon>Vibrionaceae</taxon>
        <taxon>Vibrio</taxon>
    </lineage>
</organism>
<name>A0ACC4NR34_9VIBR</name>
<protein>
    <submittedName>
        <fullName evidence="1">Uncharacterized protein</fullName>
    </submittedName>
</protein>
<evidence type="ECO:0000313" key="2">
    <source>
        <dbReference type="Proteomes" id="UP000030421"/>
    </source>
</evidence>
<gene>
    <name evidence="1" type="ORF">NM09_20600</name>
</gene>
<proteinExistence type="predicted"/>
<reference evidence="1" key="1">
    <citation type="submission" date="2014-10" db="EMBL/GenBank/DDBJ databases">
        <title>Genome sequencing of Vibrio caribbeanicus T14.</title>
        <authorList>
            <person name="Chan K.-G."/>
            <person name="Mohamad N.I."/>
        </authorList>
    </citation>
    <scope>NUCLEOTIDE SEQUENCE</scope>
    <source>
        <strain evidence="1">T14</strain>
    </source>
</reference>
<dbReference type="EMBL" id="JRWR01000037">
    <property type="protein sequence ID" value="KHD23040.1"/>
    <property type="molecule type" value="Genomic_DNA"/>
</dbReference>
<dbReference type="Proteomes" id="UP000030421">
    <property type="component" value="Unassembled WGS sequence"/>
</dbReference>
<feature type="non-terminal residue" evidence="1">
    <location>
        <position position="1"/>
    </location>
</feature>
<comment type="caution">
    <text evidence="1">The sequence shown here is derived from an EMBL/GenBank/DDBJ whole genome shotgun (WGS) entry which is preliminary data.</text>
</comment>
<evidence type="ECO:0000313" key="1">
    <source>
        <dbReference type="EMBL" id="KHD23040.1"/>
    </source>
</evidence>
<sequence length="300" mass="32086">EPSEFNTDGSLKSNGLVVELREEPAESGQYIGFTTAENGAETIVFTLDFNSADYTFTLIEAIDHANANGNNDLSFALPIYMVDSDGDNSAKADLDITITDDVQLMQNGSWTITEPNTGETPTTATIDVMPAHSADGATITEFKFGDNPTQQLDQSITGEQKFDYPEGSLYITLDGEVRFEPNRDLDHSAGDIVKNIVVTSGDFDKDSVNATVTLTIQDGDDPVINAIPSVTLAESQLTDGSTPSGSAVQATGTISYTEGSDNLSHFRLEPSEFNTDGSLKSNGLVVELREEPAESGQYIG</sequence>
<feature type="non-terminal residue" evidence="1">
    <location>
        <position position="300"/>
    </location>
</feature>